<keyword evidence="5" id="KW-1185">Reference proteome</keyword>
<dbReference type="Pfam" id="PF16344">
    <property type="entry name" value="FecR_C"/>
    <property type="match status" value="1"/>
</dbReference>
<dbReference type="AlphaFoldDB" id="A0A9X1X2X8"/>
<dbReference type="RefSeq" id="WP_245128854.1">
    <property type="nucleotide sequence ID" value="NZ_JALJEJ010000002.1"/>
</dbReference>
<dbReference type="Gene3D" id="3.55.50.30">
    <property type="match status" value="1"/>
</dbReference>
<evidence type="ECO:0000256" key="1">
    <source>
        <dbReference type="SAM" id="Phobius"/>
    </source>
</evidence>
<dbReference type="Gene3D" id="2.60.120.1440">
    <property type="match status" value="1"/>
</dbReference>
<dbReference type="Pfam" id="PF04773">
    <property type="entry name" value="FecR"/>
    <property type="match status" value="1"/>
</dbReference>
<protein>
    <submittedName>
        <fullName evidence="4">DUF4974 domain-containing protein</fullName>
    </submittedName>
</protein>
<keyword evidence="1" id="KW-0812">Transmembrane</keyword>
<dbReference type="GO" id="GO:0016989">
    <property type="term" value="F:sigma factor antagonist activity"/>
    <property type="evidence" value="ECO:0007669"/>
    <property type="project" value="TreeGrafter"/>
</dbReference>
<feature type="transmembrane region" description="Helical" evidence="1">
    <location>
        <begin position="90"/>
        <end position="111"/>
    </location>
</feature>
<comment type="caution">
    <text evidence="4">The sequence shown here is derived from an EMBL/GenBank/DDBJ whole genome shotgun (WGS) entry which is preliminary data.</text>
</comment>
<dbReference type="Proteomes" id="UP001139450">
    <property type="component" value="Unassembled WGS sequence"/>
</dbReference>
<dbReference type="InterPro" id="IPR006860">
    <property type="entry name" value="FecR"/>
</dbReference>
<accession>A0A9X1X2X8</accession>
<organism evidence="4 5">
    <name type="scientific">Mucilaginibacter straminoryzae</name>
    <dbReference type="NCBI Taxonomy" id="2932774"/>
    <lineage>
        <taxon>Bacteria</taxon>
        <taxon>Pseudomonadati</taxon>
        <taxon>Bacteroidota</taxon>
        <taxon>Sphingobacteriia</taxon>
        <taxon>Sphingobacteriales</taxon>
        <taxon>Sphingobacteriaceae</taxon>
        <taxon>Mucilaginibacter</taxon>
    </lineage>
</organism>
<dbReference type="EMBL" id="JALJEJ010000002">
    <property type="protein sequence ID" value="MCJ8209020.1"/>
    <property type="molecule type" value="Genomic_DNA"/>
</dbReference>
<evidence type="ECO:0000313" key="4">
    <source>
        <dbReference type="EMBL" id="MCJ8209020.1"/>
    </source>
</evidence>
<evidence type="ECO:0000259" key="3">
    <source>
        <dbReference type="Pfam" id="PF16344"/>
    </source>
</evidence>
<name>A0A9X1X2X8_9SPHI</name>
<keyword evidence="1" id="KW-0472">Membrane</keyword>
<dbReference type="InterPro" id="IPR012373">
    <property type="entry name" value="Ferrdict_sens_TM"/>
</dbReference>
<keyword evidence="1" id="KW-1133">Transmembrane helix</keyword>
<evidence type="ECO:0000259" key="2">
    <source>
        <dbReference type="Pfam" id="PF04773"/>
    </source>
</evidence>
<reference evidence="4" key="1">
    <citation type="submission" date="2022-04" db="EMBL/GenBank/DDBJ databases">
        <title>Mucilaginibacter sp. RS28 isolated from freshwater.</title>
        <authorList>
            <person name="Ko S.-R."/>
        </authorList>
    </citation>
    <scope>NUCLEOTIDE SEQUENCE</scope>
    <source>
        <strain evidence="4">RS28</strain>
    </source>
</reference>
<dbReference type="PANTHER" id="PTHR30273">
    <property type="entry name" value="PERIPLASMIC SIGNAL SENSOR AND SIGMA FACTOR ACTIVATOR FECR-RELATED"/>
    <property type="match status" value="1"/>
</dbReference>
<evidence type="ECO:0000313" key="5">
    <source>
        <dbReference type="Proteomes" id="UP001139450"/>
    </source>
</evidence>
<dbReference type="InterPro" id="IPR032508">
    <property type="entry name" value="FecR_C"/>
</dbReference>
<proteinExistence type="predicted"/>
<gene>
    <name evidence="4" type="ORF">MUY27_04820</name>
</gene>
<feature type="domain" description="Protein FecR C-terminal" evidence="3">
    <location>
        <begin position="324"/>
        <end position="391"/>
    </location>
</feature>
<feature type="domain" description="FecR protein" evidence="2">
    <location>
        <begin position="190"/>
        <end position="284"/>
    </location>
</feature>
<sequence>MKRRALALFLQKFRDGNFTPEEHAEFVKWLETIPSDQVAEVLDELADYSVAVDDPKEGDEELIGRLKRGIEQRLDDSDPSLLNHKRRHHVLSTLFKAAAVLMLIGIGALFFQRQKQAPAKQQLAVKPVRIEPGRNQAYLTLGSGQKIALEHVPNGVLAEDGGITIVKVKDGEVRFRQTITKSNYSRQIKVTVPKGGQYKVVLADGSAVWLNAATELETPVQFPAHERLVKLLGEGYFEVAKDKRRPFKVVSEKMTVQVFGTHFNVNAYADEPFAKATLLEGSVKVSQGMQAKMLKPGQQARVGRHIKVLKVAANEAVEWKNGNFNFAHEDIRSIMRRISRWYNVEVDYTRKITDEGFLGTIPRSAQIEDVLHLLELTRTVHFKIEGRRIIVMK</sequence>
<dbReference type="PANTHER" id="PTHR30273:SF2">
    <property type="entry name" value="PROTEIN FECR"/>
    <property type="match status" value="1"/>
</dbReference>